<name>A0ACB8QYY4_9AGAM</name>
<organism evidence="1 2">
    <name type="scientific">Vararia minispora EC-137</name>
    <dbReference type="NCBI Taxonomy" id="1314806"/>
    <lineage>
        <taxon>Eukaryota</taxon>
        <taxon>Fungi</taxon>
        <taxon>Dikarya</taxon>
        <taxon>Basidiomycota</taxon>
        <taxon>Agaricomycotina</taxon>
        <taxon>Agaricomycetes</taxon>
        <taxon>Russulales</taxon>
        <taxon>Lachnocladiaceae</taxon>
        <taxon>Vararia</taxon>
    </lineage>
</organism>
<proteinExistence type="predicted"/>
<sequence>MGGGFLWFGMGALAAWTLSHHREREARYGQLDGYGERQRDFRHWGPNRGPWGSAHDRRVGPVGPHTTPPTPHFDEVPSPSMQQQQPPVGPGFPMTQQHWEELQHLRRQAGERVTEMSESTIDSLVAGLQSLKSRIAEHRAQQERTALGMAQQGGPALQTVSPPSPQPGEQSRLV</sequence>
<evidence type="ECO:0000313" key="2">
    <source>
        <dbReference type="Proteomes" id="UP000814128"/>
    </source>
</evidence>
<dbReference type="Proteomes" id="UP000814128">
    <property type="component" value="Unassembled WGS sequence"/>
</dbReference>
<evidence type="ECO:0000313" key="1">
    <source>
        <dbReference type="EMBL" id="KAI0037091.1"/>
    </source>
</evidence>
<dbReference type="EMBL" id="MU273466">
    <property type="protein sequence ID" value="KAI0037091.1"/>
    <property type="molecule type" value="Genomic_DNA"/>
</dbReference>
<gene>
    <name evidence="1" type="ORF">K488DRAFT_67238</name>
</gene>
<reference evidence="1" key="2">
    <citation type="journal article" date="2022" name="New Phytol.">
        <title>Evolutionary transition to the ectomycorrhizal habit in the genomes of a hyperdiverse lineage of mushroom-forming fungi.</title>
        <authorList>
            <person name="Looney B."/>
            <person name="Miyauchi S."/>
            <person name="Morin E."/>
            <person name="Drula E."/>
            <person name="Courty P.E."/>
            <person name="Kohler A."/>
            <person name="Kuo A."/>
            <person name="LaButti K."/>
            <person name="Pangilinan J."/>
            <person name="Lipzen A."/>
            <person name="Riley R."/>
            <person name="Andreopoulos W."/>
            <person name="He G."/>
            <person name="Johnson J."/>
            <person name="Nolan M."/>
            <person name="Tritt A."/>
            <person name="Barry K.W."/>
            <person name="Grigoriev I.V."/>
            <person name="Nagy L.G."/>
            <person name="Hibbett D."/>
            <person name="Henrissat B."/>
            <person name="Matheny P.B."/>
            <person name="Labbe J."/>
            <person name="Martin F.M."/>
        </authorList>
    </citation>
    <scope>NUCLEOTIDE SEQUENCE</scope>
    <source>
        <strain evidence="1">EC-137</strain>
    </source>
</reference>
<keyword evidence="2" id="KW-1185">Reference proteome</keyword>
<protein>
    <submittedName>
        <fullName evidence="1">Uncharacterized protein</fullName>
    </submittedName>
</protein>
<comment type="caution">
    <text evidence="1">The sequence shown here is derived from an EMBL/GenBank/DDBJ whole genome shotgun (WGS) entry which is preliminary data.</text>
</comment>
<accession>A0ACB8QYY4</accession>
<reference evidence="1" key="1">
    <citation type="submission" date="2021-02" db="EMBL/GenBank/DDBJ databases">
        <authorList>
            <consortium name="DOE Joint Genome Institute"/>
            <person name="Ahrendt S."/>
            <person name="Looney B.P."/>
            <person name="Miyauchi S."/>
            <person name="Morin E."/>
            <person name="Drula E."/>
            <person name="Courty P.E."/>
            <person name="Chicoki N."/>
            <person name="Fauchery L."/>
            <person name="Kohler A."/>
            <person name="Kuo A."/>
            <person name="Labutti K."/>
            <person name="Pangilinan J."/>
            <person name="Lipzen A."/>
            <person name="Riley R."/>
            <person name="Andreopoulos W."/>
            <person name="He G."/>
            <person name="Johnson J."/>
            <person name="Barry K.W."/>
            <person name="Grigoriev I.V."/>
            <person name="Nagy L."/>
            <person name="Hibbett D."/>
            <person name="Henrissat B."/>
            <person name="Matheny P.B."/>
            <person name="Labbe J."/>
            <person name="Martin F."/>
        </authorList>
    </citation>
    <scope>NUCLEOTIDE SEQUENCE</scope>
    <source>
        <strain evidence="1">EC-137</strain>
    </source>
</reference>